<feature type="coiled-coil region" evidence="4">
    <location>
        <begin position="124"/>
        <end position="181"/>
    </location>
</feature>
<evidence type="ECO:0000313" key="7">
    <source>
        <dbReference type="Proteomes" id="UP000499080"/>
    </source>
</evidence>
<dbReference type="PANTHER" id="PTHR47174">
    <property type="entry name" value="BRIDGING INTEGRATOR 3"/>
    <property type="match status" value="1"/>
</dbReference>
<evidence type="ECO:0000313" key="6">
    <source>
        <dbReference type="EMBL" id="GBM84519.1"/>
    </source>
</evidence>
<dbReference type="GO" id="GO:0008289">
    <property type="term" value="F:lipid binding"/>
    <property type="evidence" value="ECO:0007669"/>
    <property type="project" value="TreeGrafter"/>
</dbReference>
<dbReference type="EMBL" id="BGPR01003165">
    <property type="protein sequence ID" value="GBM84519.1"/>
    <property type="molecule type" value="Genomic_DNA"/>
</dbReference>
<proteinExistence type="predicted"/>
<keyword evidence="2" id="KW-0963">Cytoplasm</keyword>
<keyword evidence="3" id="KW-0206">Cytoskeleton</keyword>
<accession>A0A4Y2J4I8</accession>
<dbReference type="SMART" id="SM00721">
    <property type="entry name" value="BAR"/>
    <property type="match status" value="1"/>
</dbReference>
<reference evidence="6 7" key="1">
    <citation type="journal article" date="2019" name="Sci. Rep.">
        <title>Orb-weaving spider Araneus ventricosus genome elucidates the spidroin gene catalogue.</title>
        <authorList>
            <person name="Kono N."/>
            <person name="Nakamura H."/>
            <person name="Ohtoshi R."/>
            <person name="Moran D.A.P."/>
            <person name="Shinohara A."/>
            <person name="Yoshida Y."/>
            <person name="Fujiwara M."/>
            <person name="Mori M."/>
            <person name="Tomita M."/>
            <person name="Arakawa K."/>
        </authorList>
    </citation>
    <scope>NUCLEOTIDE SEQUENCE [LARGE SCALE GENOMIC DNA]</scope>
</reference>
<dbReference type="Gene3D" id="1.20.1270.60">
    <property type="entry name" value="Arfaptin homology (AH) domain/BAR domain"/>
    <property type="match status" value="1"/>
</dbReference>
<dbReference type="InterPro" id="IPR046982">
    <property type="entry name" value="BIN3/RVS161-like"/>
</dbReference>
<evidence type="ECO:0000259" key="5">
    <source>
        <dbReference type="PROSITE" id="PS51021"/>
    </source>
</evidence>
<dbReference type="AlphaFoldDB" id="A0A4Y2J4I8"/>
<evidence type="ECO:0000256" key="2">
    <source>
        <dbReference type="ARBA" id="ARBA00022490"/>
    </source>
</evidence>
<dbReference type="SUPFAM" id="SSF103657">
    <property type="entry name" value="BAR/IMD domain-like"/>
    <property type="match status" value="1"/>
</dbReference>
<feature type="coiled-coil region" evidence="4">
    <location>
        <begin position="27"/>
        <end position="54"/>
    </location>
</feature>
<comment type="subcellular location">
    <subcellularLocation>
        <location evidence="1">Cytoplasm</location>
        <location evidence="1">Cytoskeleton</location>
    </subcellularLocation>
</comment>
<evidence type="ECO:0000256" key="3">
    <source>
        <dbReference type="ARBA" id="ARBA00023212"/>
    </source>
</evidence>
<organism evidence="6 7">
    <name type="scientific">Araneus ventricosus</name>
    <name type="common">Orbweaver spider</name>
    <name type="synonym">Epeira ventricosa</name>
    <dbReference type="NCBI Taxonomy" id="182803"/>
    <lineage>
        <taxon>Eukaryota</taxon>
        <taxon>Metazoa</taxon>
        <taxon>Ecdysozoa</taxon>
        <taxon>Arthropoda</taxon>
        <taxon>Chelicerata</taxon>
        <taxon>Arachnida</taxon>
        <taxon>Araneae</taxon>
        <taxon>Araneomorphae</taxon>
        <taxon>Entelegynae</taxon>
        <taxon>Araneoidea</taxon>
        <taxon>Araneidae</taxon>
        <taxon>Araneus</taxon>
    </lineage>
</organism>
<sequence length="256" mass="29818">MSWNPWKKLQRHGSKSYLVQRQDEVVLEKHVSKLEQLENTTKKLYKDAKKYEDCILEANRSEKKMTSDLSNSMLCQEEENLRELLEEWHSYISQVNAFDEDLVLVTRRTVVEPMKKFQGVFSATRSALRKRDQAMQECEKARQKVQKLQEKEKTGPNIVKLEAARQNLANLEEDFKAQDRLLKSELPLLNEGRIEYFQPCLEALIKAQVEHSGNSVNLFADTIPSLKNFDFSEMGLRQQQNQRFAQIHALSIVGES</sequence>
<keyword evidence="4" id="KW-0175">Coiled coil</keyword>
<dbReference type="PANTHER" id="PTHR47174:SF3">
    <property type="entry name" value="BRIDGING INTEGRATOR 3"/>
    <property type="match status" value="1"/>
</dbReference>
<dbReference type="OrthoDB" id="446293at2759"/>
<evidence type="ECO:0000256" key="4">
    <source>
        <dbReference type="SAM" id="Coils"/>
    </source>
</evidence>
<evidence type="ECO:0000256" key="1">
    <source>
        <dbReference type="ARBA" id="ARBA00004245"/>
    </source>
</evidence>
<dbReference type="GO" id="GO:0051666">
    <property type="term" value="P:actin cortical patch localization"/>
    <property type="evidence" value="ECO:0007669"/>
    <property type="project" value="InterPro"/>
</dbReference>
<protein>
    <submittedName>
        <fullName evidence="6">Bridging integrator 3</fullName>
    </submittedName>
</protein>
<dbReference type="GO" id="GO:0097320">
    <property type="term" value="P:plasma membrane tubulation"/>
    <property type="evidence" value="ECO:0007669"/>
    <property type="project" value="TreeGrafter"/>
</dbReference>
<name>A0A4Y2J4I8_ARAVE</name>
<dbReference type="PROSITE" id="PS51021">
    <property type="entry name" value="BAR"/>
    <property type="match status" value="1"/>
</dbReference>
<feature type="domain" description="BAR" evidence="5">
    <location>
        <begin position="12"/>
        <end position="235"/>
    </location>
</feature>
<dbReference type="GO" id="GO:0015629">
    <property type="term" value="C:actin cytoskeleton"/>
    <property type="evidence" value="ECO:0007669"/>
    <property type="project" value="TreeGrafter"/>
</dbReference>
<keyword evidence="7" id="KW-1185">Reference proteome</keyword>
<dbReference type="InterPro" id="IPR004148">
    <property type="entry name" value="BAR_dom"/>
</dbReference>
<dbReference type="Pfam" id="PF03114">
    <property type="entry name" value="BAR"/>
    <property type="match status" value="1"/>
</dbReference>
<dbReference type="GO" id="GO:0006897">
    <property type="term" value="P:endocytosis"/>
    <property type="evidence" value="ECO:0007669"/>
    <property type="project" value="InterPro"/>
</dbReference>
<comment type="caution">
    <text evidence="6">The sequence shown here is derived from an EMBL/GenBank/DDBJ whole genome shotgun (WGS) entry which is preliminary data.</text>
</comment>
<gene>
    <name evidence="6" type="primary">bin3_0</name>
    <name evidence="6" type="ORF">AVEN_246179_1</name>
</gene>
<dbReference type="Proteomes" id="UP000499080">
    <property type="component" value="Unassembled WGS sequence"/>
</dbReference>
<dbReference type="InterPro" id="IPR027267">
    <property type="entry name" value="AH/BAR_dom_sf"/>
</dbReference>
<dbReference type="GO" id="GO:0005737">
    <property type="term" value="C:cytoplasm"/>
    <property type="evidence" value="ECO:0007669"/>
    <property type="project" value="InterPro"/>
</dbReference>